<comment type="caution">
    <text evidence="11">The sequence shown here is derived from an EMBL/GenBank/DDBJ whole genome shotgun (WGS) entry which is preliminary data.</text>
</comment>
<dbReference type="InterPro" id="IPR039426">
    <property type="entry name" value="TonB-dep_rcpt-like"/>
</dbReference>
<reference evidence="11 12" key="1">
    <citation type="submission" date="2018-11" db="EMBL/GenBank/DDBJ databases">
        <title>Schleiferia aggregans sp. nov., a moderately thermophilic heterotrophic bacterium isolated from microbial mats at a terrestrial hot spring.</title>
        <authorList>
            <person name="Iino T."/>
            <person name="Ohkuma M."/>
            <person name="Haruta S."/>
        </authorList>
    </citation>
    <scope>NUCLEOTIDE SEQUENCE [LARGE SCALE GENOMIC DNA]</scope>
    <source>
        <strain evidence="11 12">LA</strain>
    </source>
</reference>
<keyword evidence="7" id="KW-0472">Membrane</keyword>
<dbReference type="GO" id="GO:0015344">
    <property type="term" value="F:siderophore uptake transmembrane transporter activity"/>
    <property type="evidence" value="ECO:0007669"/>
    <property type="project" value="TreeGrafter"/>
</dbReference>
<dbReference type="Gene3D" id="2.170.130.10">
    <property type="entry name" value="TonB-dependent receptor, plug domain"/>
    <property type="match status" value="1"/>
</dbReference>
<keyword evidence="5" id="KW-0732">Signal</keyword>
<dbReference type="AlphaFoldDB" id="A0A401XNM1"/>
<keyword evidence="8 11" id="KW-0675">Receptor</keyword>
<evidence type="ECO:0000256" key="2">
    <source>
        <dbReference type="ARBA" id="ARBA00022448"/>
    </source>
</evidence>
<keyword evidence="2" id="KW-0813">Transport</keyword>
<dbReference type="EMBL" id="BHZE01000028">
    <property type="protein sequence ID" value="GCD78600.1"/>
    <property type="molecule type" value="Genomic_DNA"/>
</dbReference>
<gene>
    <name evidence="11" type="ORF">JCM31826_20820</name>
</gene>
<dbReference type="InterPro" id="IPR008969">
    <property type="entry name" value="CarboxyPept-like_regulatory"/>
</dbReference>
<dbReference type="GO" id="GO:0009279">
    <property type="term" value="C:cell outer membrane"/>
    <property type="evidence" value="ECO:0007669"/>
    <property type="project" value="UniProtKB-SubCell"/>
</dbReference>
<dbReference type="Gene3D" id="2.40.170.20">
    <property type="entry name" value="TonB-dependent receptor, beta-barrel domain"/>
    <property type="match status" value="1"/>
</dbReference>
<dbReference type="SUPFAM" id="SSF56935">
    <property type="entry name" value="Porins"/>
    <property type="match status" value="1"/>
</dbReference>
<dbReference type="RefSeq" id="WP_124398654.1">
    <property type="nucleotide sequence ID" value="NZ_BHZE01000028.1"/>
</dbReference>
<evidence type="ECO:0000256" key="3">
    <source>
        <dbReference type="ARBA" id="ARBA00022452"/>
    </source>
</evidence>
<keyword evidence="6" id="KW-0798">TonB box</keyword>
<dbReference type="PANTHER" id="PTHR30069">
    <property type="entry name" value="TONB-DEPENDENT OUTER MEMBRANE RECEPTOR"/>
    <property type="match status" value="1"/>
</dbReference>
<dbReference type="GO" id="GO:0044718">
    <property type="term" value="P:siderophore transmembrane transport"/>
    <property type="evidence" value="ECO:0007669"/>
    <property type="project" value="TreeGrafter"/>
</dbReference>
<dbReference type="PANTHER" id="PTHR30069:SF29">
    <property type="entry name" value="HEMOGLOBIN AND HEMOGLOBIN-HAPTOGLOBIN-BINDING PROTEIN 1-RELATED"/>
    <property type="match status" value="1"/>
</dbReference>
<evidence type="ECO:0000256" key="5">
    <source>
        <dbReference type="ARBA" id="ARBA00022729"/>
    </source>
</evidence>
<evidence type="ECO:0000313" key="11">
    <source>
        <dbReference type="EMBL" id="GCD78600.1"/>
    </source>
</evidence>
<comment type="subcellular location">
    <subcellularLocation>
        <location evidence="1">Cell outer membrane</location>
        <topology evidence="1">Multi-pass membrane protein</topology>
    </subcellularLocation>
</comment>
<dbReference type="InterPro" id="IPR000531">
    <property type="entry name" value="Beta-barrel_TonB"/>
</dbReference>
<sequence length="739" mass="84071">MKKLAIIWAVFSTALTWPLEAQKVTGRVFAEENGKLEPLPYANVFWKIEKSGTVTDDHGLFVIDRPTKNDTLVVSFVGYKRLELYLRPGVRQLDSLILRPGNLLAEVEIREVVKGIDLDPKAIQLTQNIGKKELAKAACCNLSESFETNPVVESSFTDAISGIRQIELLGLSGKYTLLQTENIPTGRAMNQLLALSAIPGPWIESIQLTKGIGSVVNGFESMTGHINVELLKPESAPYLHLNGYVNNALRMEANALLGSVVTDHLSQHTLIHLNASTIPWDMNGDGFMDMPIGQQVNLQNKWKYSDGRRFEGQVGLRFLNDSRASGTMETPLLGALAGVQWPYRARERRWEFFTKNAFIFETEKPSSIGHIVSVHQHTSDRLYGNRRFDGHQWSLYQNLIYQSGDGSNQWIFKAGLSQQIDQVFGAFEDTSSVETYDQRTEVVHGAFAEISWIPSERFSAVAGGRVDYSNLFGFFATPRLHLRFAPWEGTVLRAHVGTGRRTPLLALESAQALMSNRRIFIASQLQQEHALNAGLSLQQDFRLNYRKGTITADIQRTYFYNQFIQDFDLHALEYHGYFNRGSSADHVMLQLDYEPMRRFETRLAYRRQWVFTEFTHQRLETPYVAPERWFANVAYSTRGNWKFDLTVNYFKSRRLPQTVEKGSFRVEDRSPDFWIVNGQINYTLKKGELYLGVENLLDLRQLNPVIAAGDPLHPAFDATIVWGPIFGRMVYAGINWQVF</sequence>
<name>A0A401XNM1_9FLAO</name>
<dbReference type="Proteomes" id="UP000286715">
    <property type="component" value="Unassembled WGS sequence"/>
</dbReference>
<organism evidence="11 12">
    <name type="scientific">Thermaurantimonas aggregans</name>
    <dbReference type="NCBI Taxonomy" id="2173829"/>
    <lineage>
        <taxon>Bacteria</taxon>
        <taxon>Pseudomonadati</taxon>
        <taxon>Bacteroidota</taxon>
        <taxon>Flavobacteriia</taxon>
        <taxon>Flavobacteriales</taxon>
        <taxon>Schleiferiaceae</taxon>
        <taxon>Thermaurantimonas</taxon>
    </lineage>
</organism>
<evidence type="ECO:0000256" key="1">
    <source>
        <dbReference type="ARBA" id="ARBA00004571"/>
    </source>
</evidence>
<evidence type="ECO:0000256" key="9">
    <source>
        <dbReference type="ARBA" id="ARBA00023237"/>
    </source>
</evidence>
<feature type="domain" description="TonB-dependent receptor-like beta-barrel" evidence="10">
    <location>
        <begin position="289"/>
        <end position="696"/>
    </location>
</feature>
<dbReference type="InterPro" id="IPR037066">
    <property type="entry name" value="Plug_dom_sf"/>
</dbReference>
<keyword evidence="3" id="KW-1134">Transmembrane beta strand</keyword>
<dbReference type="InterPro" id="IPR036942">
    <property type="entry name" value="Beta-barrel_TonB_sf"/>
</dbReference>
<evidence type="ECO:0000259" key="10">
    <source>
        <dbReference type="Pfam" id="PF00593"/>
    </source>
</evidence>
<dbReference type="SUPFAM" id="SSF49464">
    <property type="entry name" value="Carboxypeptidase regulatory domain-like"/>
    <property type="match status" value="1"/>
</dbReference>
<keyword evidence="12" id="KW-1185">Reference proteome</keyword>
<protein>
    <submittedName>
        <fullName evidence="11">TonB-dependent receptor</fullName>
    </submittedName>
</protein>
<keyword evidence="9" id="KW-0998">Cell outer membrane</keyword>
<dbReference type="OrthoDB" id="1109239at2"/>
<evidence type="ECO:0000256" key="8">
    <source>
        <dbReference type="ARBA" id="ARBA00023170"/>
    </source>
</evidence>
<proteinExistence type="predicted"/>
<evidence type="ECO:0000256" key="6">
    <source>
        <dbReference type="ARBA" id="ARBA00023077"/>
    </source>
</evidence>
<dbReference type="Pfam" id="PF00593">
    <property type="entry name" value="TonB_dep_Rec_b-barrel"/>
    <property type="match status" value="1"/>
</dbReference>
<keyword evidence="4" id="KW-0812">Transmembrane</keyword>
<evidence type="ECO:0000256" key="4">
    <source>
        <dbReference type="ARBA" id="ARBA00022692"/>
    </source>
</evidence>
<dbReference type="Pfam" id="PF13715">
    <property type="entry name" value="CarbopepD_reg_2"/>
    <property type="match status" value="1"/>
</dbReference>
<accession>A0A401XNM1</accession>
<evidence type="ECO:0000313" key="12">
    <source>
        <dbReference type="Proteomes" id="UP000286715"/>
    </source>
</evidence>
<evidence type="ECO:0000256" key="7">
    <source>
        <dbReference type="ARBA" id="ARBA00023136"/>
    </source>
</evidence>